<evidence type="ECO:0000313" key="1">
    <source>
        <dbReference type="EMBL" id="NDJ19840.1"/>
    </source>
</evidence>
<dbReference type="PANTHER" id="PTHR47893:SF1">
    <property type="entry name" value="REGULATORY PROTEIN PCHR"/>
    <property type="match status" value="1"/>
</dbReference>
<gene>
    <name evidence="1" type="ORF">GS601_21555</name>
</gene>
<dbReference type="AlphaFoldDB" id="A0A8J7Z5M4"/>
<reference evidence="1" key="1">
    <citation type="submission" date="2019-12" db="EMBL/GenBank/DDBJ databases">
        <title>High-Quality draft genome sequences of three cyanobacteria isolated from the limestone walls of the Old Cathedral of Coimbra.</title>
        <authorList>
            <person name="Tiago I."/>
            <person name="Soares F."/>
            <person name="Portugal A."/>
        </authorList>
    </citation>
    <scope>NUCLEOTIDE SEQUENCE</scope>
    <source>
        <strain evidence="1">A</strain>
    </source>
</reference>
<sequence length="150" mass="16951">MKLKMTLTNLLDMFEEFQSQTGSPYRVNGCETFLQLPRQFGSGLIRHWHLRDGLDLYLQTHHLIEEMTVESHNQYSMFGLCYCVSGSVNMLVNPSCSEMIIHPGSCLSVNMTEAYAAGQLPAKQPICLVEIAIAPHMLQTLLQDELSRIC</sequence>
<dbReference type="EMBL" id="WVIE01000042">
    <property type="protein sequence ID" value="NDJ19840.1"/>
    <property type="molecule type" value="Genomic_DNA"/>
</dbReference>
<evidence type="ECO:0000313" key="2">
    <source>
        <dbReference type="Proteomes" id="UP000646053"/>
    </source>
</evidence>
<name>A0A8J7Z5M4_9CYAN</name>
<accession>A0A8J7Z5M4</accession>
<dbReference type="InterPro" id="IPR053142">
    <property type="entry name" value="PchR_regulatory_protein"/>
</dbReference>
<dbReference type="PANTHER" id="PTHR47893">
    <property type="entry name" value="REGULATORY PROTEIN PCHR"/>
    <property type="match status" value="1"/>
</dbReference>
<protein>
    <submittedName>
        <fullName evidence="1">Uncharacterized protein</fullName>
    </submittedName>
</protein>
<comment type="caution">
    <text evidence="1">The sequence shown here is derived from an EMBL/GenBank/DDBJ whole genome shotgun (WGS) entry which is preliminary data.</text>
</comment>
<proteinExistence type="predicted"/>
<dbReference type="Proteomes" id="UP000646053">
    <property type="component" value="Unassembled WGS sequence"/>
</dbReference>
<organism evidence="1 2">
    <name type="scientific">Myxacorys almedinensis A</name>
    <dbReference type="NCBI Taxonomy" id="2690445"/>
    <lineage>
        <taxon>Bacteria</taxon>
        <taxon>Bacillati</taxon>
        <taxon>Cyanobacteriota</taxon>
        <taxon>Cyanophyceae</taxon>
        <taxon>Leptolyngbyales</taxon>
        <taxon>Leptolyngbyaceae</taxon>
        <taxon>Myxacorys</taxon>
        <taxon>Myxacorys almedinensis</taxon>
    </lineage>
</organism>
<keyword evidence="2" id="KW-1185">Reference proteome</keyword>